<feature type="signal peptide" evidence="7">
    <location>
        <begin position="1"/>
        <end position="19"/>
    </location>
</feature>
<dbReference type="InterPro" id="IPR006127">
    <property type="entry name" value="ZnuA-like"/>
</dbReference>
<evidence type="ECO:0000256" key="7">
    <source>
        <dbReference type="SAM" id="SignalP"/>
    </source>
</evidence>
<gene>
    <name evidence="8" type="ORF">DFP75_11253</name>
</gene>
<name>A0A318UPN0_9GAMM</name>
<feature type="region of interest" description="Disordered" evidence="6">
    <location>
        <begin position="111"/>
        <end position="195"/>
    </location>
</feature>
<evidence type="ECO:0000313" key="9">
    <source>
        <dbReference type="Proteomes" id="UP000247551"/>
    </source>
</evidence>
<dbReference type="NCBIfam" id="NF007091">
    <property type="entry name" value="PRK09545.1"/>
    <property type="match status" value="1"/>
</dbReference>
<dbReference type="GO" id="GO:0006829">
    <property type="term" value="P:zinc ion transport"/>
    <property type="evidence" value="ECO:0007669"/>
    <property type="project" value="UniProtKB-KW"/>
</dbReference>
<evidence type="ECO:0000256" key="6">
    <source>
        <dbReference type="SAM" id="MobiDB-lite"/>
    </source>
</evidence>
<dbReference type="SUPFAM" id="SSF53807">
    <property type="entry name" value="Helical backbone' metal receptor"/>
    <property type="match status" value="1"/>
</dbReference>
<organism evidence="8 9">
    <name type="scientific">Marinomonas alcarazii</name>
    <dbReference type="NCBI Taxonomy" id="491949"/>
    <lineage>
        <taxon>Bacteria</taxon>
        <taxon>Pseudomonadati</taxon>
        <taxon>Pseudomonadota</taxon>
        <taxon>Gammaproteobacteria</taxon>
        <taxon>Oceanospirillales</taxon>
        <taxon>Oceanospirillaceae</taxon>
        <taxon>Marinomonas</taxon>
    </lineage>
</organism>
<dbReference type="EMBL" id="QKLW01000012">
    <property type="protein sequence ID" value="PYF78362.1"/>
    <property type="molecule type" value="Genomic_DNA"/>
</dbReference>
<protein>
    <recommendedName>
        <fullName evidence="2">High-affinity zinc uptake system protein ZnuA</fullName>
    </recommendedName>
</protein>
<keyword evidence="9" id="KW-1185">Reference proteome</keyword>
<keyword evidence="5" id="KW-0406">Ion transport</keyword>
<dbReference type="PANTHER" id="PTHR42953">
    <property type="entry name" value="HIGH-AFFINITY ZINC UPTAKE SYSTEM PROTEIN ZNUA-RELATED"/>
    <property type="match status" value="1"/>
</dbReference>
<dbReference type="Gene3D" id="3.40.50.1980">
    <property type="entry name" value="Nitrogenase molybdenum iron protein domain"/>
    <property type="match status" value="3"/>
</dbReference>
<evidence type="ECO:0000256" key="4">
    <source>
        <dbReference type="ARBA" id="ARBA00022729"/>
    </source>
</evidence>
<feature type="chain" id="PRO_5016375677" description="High-affinity zinc uptake system protein ZnuA" evidence="7">
    <location>
        <begin position="20"/>
        <end position="360"/>
    </location>
</feature>
<comment type="caution">
    <text evidence="8">The sequence shown here is derived from an EMBL/GenBank/DDBJ whole genome shotgun (WGS) entry which is preliminary data.</text>
</comment>
<dbReference type="GO" id="GO:0046872">
    <property type="term" value="F:metal ion binding"/>
    <property type="evidence" value="ECO:0007669"/>
    <property type="project" value="InterPro"/>
</dbReference>
<feature type="compositionally biased region" description="Basic and acidic residues" evidence="6">
    <location>
        <begin position="111"/>
        <end position="193"/>
    </location>
</feature>
<evidence type="ECO:0000256" key="5">
    <source>
        <dbReference type="ARBA" id="ARBA00022906"/>
    </source>
</evidence>
<dbReference type="AlphaFoldDB" id="A0A318UPN0"/>
<dbReference type="PANTHER" id="PTHR42953:SF3">
    <property type="entry name" value="HIGH-AFFINITY ZINC UPTAKE SYSTEM PROTEIN ZNUA"/>
    <property type="match status" value="1"/>
</dbReference>
<evidence type="ECO:0000256" key="1">
    <source>
        <dbReference type="ARBA" id="ARBA00011028"/>
    </source>
</evidence>
<accession>A0A318UPN0</accession>
<keyword evidence="4 7" id="KW-0732">Signal</keyword>
<reference evidence="8 9" key="1">
    <citation type="submission" date="2018-06" db="EMBL/GenBank/DDBJ databases">
        <title>Genomic Encyclopedia of Type Strains, Phase III (KMG-III): the genomes of soil and plant-associated and newly described type strains.</title>
        <authorList>
            <person name="Whitman W."/>
        </authorList>
    </citation>
    <scope>NUCLEOTIDE SEQUENCE [LARGE SCALE GENOMIC DNA]</scope>
    <source>
        <strain evidence="8 9">CECT 7730</strain>
    </source>
</reference>
<dbReference type="RefSeq" id="WP_110577294.1">
    <property type="nucleotide sequence ID" value="NZ_QKLW01000012.1"/>
</dbReference>
<proteinExistence type="inferred from homology"/>
<sequence length="360" mass="39839">MNKLLLALGVSALSPLALAKPVITTSIKPVSMVVAAIAGDKADIQQIVSSTASPHDFAMRPSDLKKILEADTVVWVGESLERFLEKPLENAGKEESSIEWLALQGMALHNFADDHGGHDDHDDDHHEHEGHGHDDHDDHHEHEGHGHDDHDDHHEHEGHGHDDHDDHHEHEGHGHDDHHEHEGHEGHHHDGVDPHVWLSPDNVRVLAKAVTARLVSLDAANAEYYKGNLASFEKGLSAKDAEIRKALNKVNTVPYIVFHDGYSYFEQHYGLSHAGEITVSPERKPGAKKVAEIRREIEEHNIQCVFSEPQFSPAIVKTLLEGSDVKTAPLDPLGENVKMGQNAYFSFLDSLSGQFLNCLG</sequence>
<evidence type="ECO:0000256" key="3">
    <source>
        <dbReference type="ARBA" id="ARBA00022448"/>
    </source>
</evidence>
<dbReference type="Pfam" id="PF01297">
    <property type="entry name" value="ZnuA"/>
    <property type="match status" value="1"/>
</dbReference>
<keyword evidence="5" id="KW-0862">Zinc</keyword>
<keyword evidence="3" id="KW-0813">Transport</keyword>
<evidence type="ECO:0000313" key="8">
    <source>
        <dbReference type="EMBL" id="PYF78362.1"/>
    </source>
</evidence>
<dbReference type="InterPro" id="IPR050492">
    <property type="entry name" value="Bact_metal-bind_prot9"/>
</dbReference>
<comment type="similarity">
    <text evidence="1">Belongs to the bacterial solute-binding protein 9 family.</text>
</comment>
<keyword evidence="5" id="KW-0864">Zinc transport</keyword>
<evidence type="ECO:0000256" key="2">
    <source>
        <dbReference type="ARBA" id="ARBA00015915"/>
    </source>
</evidence>
<dbReference type="Proteomes" id="UP000247551">
    <property type="component" value="Unassembled WGS sequence"/>
</dbReference>